<dbReference type="NCBIfam" id="TIGR00456">
    <property type="entry name" value="argS"/>
    <property type="match status" value="1"/>
</dbReference>
<protein>
    <recommendedName>
        <fullName evidence="11">Arginine--tRNA ligase</fullName>
        <ecNumber evidence="11">6.1.1.19</ecNumber>
    </recommendedName>
    <alternativeName>
        <fullName evidence="11">Arginyl-tRNA synthetase</fullName>
        <shortName evidence="11">ArgRS</shortName>
    </alternativeName>
</protein>
<dbReference type="Gene3D" id="3.30.1360.70">
    <property type="entry name" value="Arginyl tRNA synthetase N-terminal domain"/>
    <property type="match status" value="1"/>
</dbReference>
<dbReference type="GO" id="GO:0005737">
    <property type="term" value="C:cytoplasm"/>
    <property type="evidence" value="ECO:0007669"/>
    <property type="project" value="UniProtKB-SubCell"/>
</dbReference>
<name>A0AAW3NKN2_9BURK</name>
<dbReference type="SMART" id="SM01016">
    <property type="entry name" value="Arg_tRNA_synt_N"/>
    <property type="match status" value="1"/>
</dbReference>
<dbReference type="RefSeq" id="WP_059926148.1">
    <property type="nucleotide sequence ID" value="NZ_LPDO01000027.1"/>
</dbReference>
<comment type="caution">
    <text evidence="15">The sequence shown here is derived from an EMBL/GenBank/DDBJ whole genome shotgun (WGS) entry which is preliminary data.</text>
</comment>
<dbReference type="GO" id="GO:0005524">
    <property type="term" value="F:ATP binding"/>
    <property type="evidence" value="ECO:0007669"/>
    <property type="project" value="UniProtKB-UniRule"/>
</dbReference>
<evidence type="ECO:0000259" key="14">
    <source>
        <dbReference type="SMART" id="SM01016"/>
    </source>
</evidence>
<dbReference type="PROSITE" id="PS00178">
    <property type="entry name" value="AA_TRNA_LIGASE_I"/>
    <property type="match status" value="1"/>
</dbReference>
<sequence length="598" mass="64625">MLPAQKQTLEALLADSVKQVAHALKGADAANADAAFVAPAITLERPKVAAHGDVACNVAMQLAKPLGANPRQLAEQIVAALTAQPGAQGLVEAAEIAGPGFINLRLTAAAKQAVIAAVLAEGRGFGQSTREHGKQVLLEFVSANPTGPLHVGHGRQAALGDALANVIASQGYAVHREFYYNDAGVQIGNLAISTQARARGLKPGDAGWPEAAYNGEYIADIARDYLNGETVAAKDGEPVTGAGDVEDLEAIRKFAVAYLRHEQDMDLQAFGVKFDQYYLESSLYKEGRVEQTVDALIKAGVTYEQDGALWLRTTDNGDDKDRVMRKTDGTYTYFVPDVAYHVTKWERGFTKVINIQGSDHHGTIARVRAGLQGLHIGIPKGYPDYVLHKMVTVMRDGQEVKISKRAGSYVTVRDLIEWSGGAAPGQEAAPDLIDEATITRGRDAVRFFLISRKADTEFVFDIDLALKQNDENPVYYVQYAHARICSVLNEWKSRYNGELAQLPGADLSQLTSTQAASLMQKLAEYPDMLSHAANELAPHAVAFYLRDLAGEFHSFYNAERVLVDDEAPRTARAALLAATRQVLENGLAMLGVSAPAKM</sequence>
<accession>A0AAW3NKN2</accession>
<dbReference type="InterPro" id="IPR001412">
    <property type="entry name" value="aa-tRNA-synth_I_CS"/>
</dbReference>
<evidence type="ECO:0000256" key="11">
    <source>
        <dbReference type="HAMAP-Rule" id="MF_00123"/>
    </source>
</evidence>
<dbReference type="PRINTS" id="PR01038">
    <property type="entry name" value="TRNASYNTHARG"/>
</dbReference>
<dbReference type="InterPro" id="IPR035684">
    <property type="entry name" value="ArgRS_core"/>
</dbReference>
<dbReference type="HAMAP" id="MF_00123">
    <property type="entry name" value="Arg_tRNA_synth"/>
    <property type="match status" value="1"/>
</dbReference>
<dbReference type="EMBL" id="LPDO01000027">
    <property type="protein sequence ID" value="KVT59726.1"/>
    <property type="molecule type" value="Genomic_DNA"/>
</dbReference>
<comment type="subunit">
    <text evidence="3 11">Monomer.</text>
</comment>
<dbReference type="Gene3D" id="3.40.50.620">
    <property type="entry name" value="HUPs"/>
    <property type="match status" value="1"/>
</dbReference>
<gene>
    <name evidence="11 15" type="primary">argS</name>
    <name evidence="15" type="ORF">WK53_25330</name>
</gene>
<dbReference type="InterPro" id="IPR009080">
    <property type="entry name" value="tRNAsynth_Ia_anticodon-bd"/>
</dbReference>
<reference evidence="15 16" key="1">
    <citation type="submission" date="2015-11" db="EMBL/GenBank/DDBJ databases">
        <title>Expanding the genomic diversity of Burkholderia species for the development of highly accurate diagnostics.</title>
        <authorList>
            <person name="Sahl J."/>
            <person name="Keim P."/>
            <person name="Wagner D."/>
        </authorList>
    </citation>
    <scope>NUCLEOTIDE SEQUENCE [LARGE SCALE GENOMIC DNA]</scope>
    <source>
        <strain evidence="15 16">MSMB1137WGS</strain>
    </source>
</reference>
<dbReference type="PANTHER" id="PTHR11956:SF5">
    <property type="entry name" value="ARGININE--TRNA LIGASE, CYTOPLASMIC"/>
    <property type="match status" value="1"/>
</dbReference>
<dbReference type="Pfam" id="PF00750">
    <property type="entry name" value="tRNA-synt_1d"/>
    <property type="match status" value="1"/>
</dbReference>
<dbReference type="InterPro" id="IPR036695">
    <property type="entry name" value="Arg-tRNA-synth_N_sf"/>
</dbReference>
<dbReference type="InterPro" id="IPR008909">
    <property type="entry name" value="DALR_anticod-bd"/>
</dbReference>
<evidence type="ECO:0000256" key="2">
    <source>
        <dbReference type="ARBA" id="ARBA00005594"/>
    </source>
</evidence>
<dbReference type="GO" id="GO:0006420">
    <property type="term" value="P:arginyl-tRNA aminoacylation"/>
    <property type="evidence" value="ECO:0007669"/>
    <property type="project" value="UniProtKB-UniRule"/>
</dbReference>
<dbReference type="EC" id="6.1.1.19" evidence="11"/>
<dbReference type="FunFam" id="3.40.50.620:FF:000062">
    <property type="entry name" value="Arginine--tRNA ligase"/>
    <property type="match status" value="1"/>
</dbReference>
<dbReference type="SUPFAM" id="SSF52374">
    <property type="entry name" value="Nucleotidylyl transferase"/>
    <property type="match status" value="1"/>
</dbReference>
<dbReference type="SMART" id="SM00836">
    <property type="entry name" value="DALR_1"/>
    <property type="match status" value="1"/>
</dbReference>
<dbReference type="PANTHER" id="PTHR11956">
    <property type="entry name" value="ARGINYL-TRNA SYNTHETASE"/>
    <property type="match status" value="1"/>
</dbReference>
<organism evidence="15 16">
    <name type="scientific">Burkholderia ubonensis</name>
    <dbReference type="NCBI Taxonomy" id="101571"/>
    <lineage>
        <taxon>Bacteria</taxon>
        <taxon>Pseudomonadati</taxon>
        <taxon>Pseudomonadota</taxon>
        <taxon>Betaproteobacteria</taxon>
        <taxon>Burkholderiales</taxon>
        <taxon>Burkholderiaceae</taxon>
        <taxon>Burkholderia</taxon>
        <taxon>Burkholderia cepacia complex</taxon>
    </lineage>
</organism>
<keyword evidence="5 11" id="KW-0436">Ligase</keyword>
<dbReference type="Pfam" id="PF03485">
    <property type="entry name" value="Arg_tRNA_synt_N"/>
    <property type="match status" value="1"/>
</dbReference>
<dbReference type="Gene3D" id="1.10.730.10">
    <property type="entry name" value="Isoleucyl-tRNA Synthetase, Domain 1"/>
    <property type="match status" value="1"/>
</dbReference>
<dbReference type="Proteomes" id="UP000056732">
    <property type="component" value="Unassembled WGS sequence"/>
</dbReference>
<feature type="domain" description="DALR anticodon binding" evidence="13">
    <location>
        <begin position="477"/>
        <end position="598"/>
    </location>
</feature>
<evidence type="ECO:0000313" key="16">
    <source>
        <dbReference type="Proteomes" id="UP000056732"/>
    </source>
</evidence>
<feature type="domain" description="Arginyl tRNA synthetase N-terminal" evidence="14">
    <location>
        <begin position="11"/>
        <end position="106"/>
    </location>
</feature>
<evidence type="ECO:0000256" key="8">
    <source>
        <dbReference type="ARBA" id="ARBA00022917"/>
    </source>
</evidence>
<dbReference type="AlphaFoldDB" id="A0AAW3NKN2"/>
<evidence type="ECO:0000256" key="1">
    <source>
        <dbReference type="ARBA" id="ARBA00004496"/>
    </source>
</evidence>
<evidence type="ECO:0000256" key="12">
    <source>
        <dbReference type="RuleBase" id="RU363038"/>
    </source>
</evidence>
<comment type="catalytic activity">
    <reaction evidence="10 11">
        <text>tRNA(Arg) + L-arginine + ATP = L-arginyl-tRNA(Arg) + AMP + diphosphate</text>
        <dbReference type="Rhea" id="RHEA:20301"/>
        <dbReference type="Rhea" id="RHEA-COMP:9658"/>
        <dbReference type="Rhea" id="RHEA-COMP:9673"/>
        <dbReference type="ChEBI" id="CHEBI:30616"/>
        <dbReference type="ChEBI" id="CHEBI:32682"/>
        <dbReference type="ChEBI" id="CHEBI:33019"/>
        <dbReference type="ChEBI" id="CHEBI:78442"/>
        <dbReference type="ChEBI" id="CHEBI:78513"/>
        <dbReference type="ChEBI" id="CHEBI:456215"/>
        <dbReference type="EC" id="6.1.1.19"/>
    </reaction>
</comment>
<evidence type="ECO:0000256" key="10">
    <source>
        <dbReference type="ARBA" id="ARBA00049339"/>
    </source>
</evidence>
<evidence type="ECO:0000256" key="9">
    <source>
        <dbReference type="ARBA" id="ARBA00023146"/>
    </source>
</evidence>
<proteinExistence type="inferred from homology"/>
<dbReference type="Pfam" id="PF05746">
    <property type="entry name" value="DALR_1"/>
    <property type="match status" value="1"/>
</dbReference>
<keyword evidence="7 11" id="KW-0067">ATP-binding</keyword>
<dbReference type="FunFam" id="1.10.730.10:FF:000008">
    <property type="entry name" value="Arginine--tRNA ligase"/>
    <property type="match status" value="1"/>
</dbReference>
<dbReference type="SUPFAM" id="SSF55190">
    <property type="entry name" value="Arginyl-tRNA synthetase (ArgRS), N-terminal 'additional' domain"/>
    <property type="match status" value="1"/>
</dbReference>
<evidence type="ECO:0000256" key="6">
    <source>
        <dbReference type="ARBA" id="ARBA00022741"/>
    </source>
</evidence>
<dbReference type="GO" id="GO:0004814">
    <property type="term" value="F:arginine-tRNA ligase activity"/>
    <property type="evidence" value="ECO:0007669"/>
    <property type="project" value="UniProtKB-UniRule"/>
</dbReference>
<evidence type="ECO:0000256" key="3">
    <source>
        <dbReference type="ARBA" id="ARBA00011245"/>
    </source>
</evidence>
<dbReference type="InterPro" id="IPR001278">
    <property type="entry name" value="Arg-tRNA-ligase"/>
</dbReference>
<evidence type="ECO:0000256" key="5">
    <source>
        <dbReference type="ARBA" id="ARBA00022598"/>
    </source>
</evidence>
<evidence type="ECO:0000259" key="13">
    <source>
        <dbReference type="SMART" id="SM00836"/>
    </source>
</evidence>
<keyword evidence="6 11" id="KW-0547">Nucleotide-binding</keyword>
<evidence type="ECO:0000256" key="4">
    <source>
        <dbReference type="ARBA" id="ARBA00022490"/>
    </source>
</evidence>
<feature type="short sequence motif" description="'HIGH' region" evidence="11">
    <location>
        <begin position="143"/>
        <end position="153"/>
    </location>
</feature>
<dbReference type="SUPFAM" id="SSF47323">
    <property type="entry name" value="Anticodon-binding domain of a subclass of class I aminoacyl-tRNA synthetases"/>
    <property type="match status" value="1"/>
</dbReference>
<evidence type="ECO:0000313" key="15">
    <source>
        <dbReference type="EMBL" id="KVT59726.1"/>
    </source>
</evidence>
<comment type="similarity">
    <text evidence="2 11 12">Belongs to the class-I aminoacyl-tRNA synthetase family.</text>
</comment>
<dbReference type="InterPro" id="IPR005148">
    <property type="entry name" value="Arg-tRNA-synth_N"/>
</dbReference>
<keyword evidence="4 11" id="KW-0963">Cytoplasm</keyword>
<dbReference type="InterPro" id="IPR014729">
    <property type="entry name" value="Rossmann-like_a/b/a_fold"/>
</dbReference>
<dbReference type="CDD" id="cd00671">
    <property type="entry name" value="ArgRS_core"/>
    <property type="match status" value="1"/>
</dbReference>
<keyword evidence="9 11" id="KW-0030">Aminoacyl-tRNA synthetase</keyword>
<evidence type="ECO:0000256" key="7">
    <source>
        <dbReference type="ARBA" id="ARBA00022840"/>
    </source>
</evidence>
<keyword evidence="8 11" id="KW-0648">Protein biosynthesis</keyword>
<comment type="subcellular location">
    <subcellularLocation>
        <location evidence="1 11">Cytoplasm</location>
    </subcellularLocation>
</comment>